<feature type="region of interest" description="Disordered" evidence="2">
    <location>
        <begin position="164"/>
        <end position="194"/>
    </location>
</feature>
<reference evidence="3 4" key="2">
    <citation type="journal article" date="2023" name="Mol. Biol. Evol.">
        <title>Genomics of Secondarily Temperate Adaptation in the Only Non-Antarctic Icefish.</title>
        <authorList>
            <person name="Rivera-Colon A.G."/>
            <person name="Rayamajhi N."/>
            <person name="Minhas B.F."/>
            <person name="Madrigal G."/>
            <person name="Bilyk K.T."/>
            <person name="Yoon V."/>
            <person name="Hune M."/>
            <person name="Gregory S."/>
            <person name="Cheng C.H.C."/>
            <person name="Catchen J.M."/>
        </authorList>
    </citation>
    <scope>NUCLEOTIDE SEQUENCE [LARGE SCALE GENOMIC DNA]</scope>
    <source>
        <strain evidence="3">JMC-PN-2008</strain>
    </source>
</reference>
<gene>
    <name evidence="3" type="ORF">PBY51_022314</name>
</gene>
<protein>
    <submittedName>
        <fullName evidence="3">Uncharacterized protein</fullName>
    </submittedName>
</protein>
<sequence>MNRRRSLFNSLNSLNSANNNISPYSSPSPDGVDMPPNGEVMMLTHTPGQPLHIKVTPHHILNTATLEISSPTGDAATSYTSTALIPTSGASPKQRITIIQNSALSAVSCKTPPSSPDRTISPLDGTPISRVLSPNSSRSATPDQSNSPIQIVTVRTCSPEPMEAASQAYCKTPERQNSWQHQRSNSTDTSPGITATEDSKIHIHLGSPYIQSLTGITHSIPQPVGPYYLRHEQRTQVLASGCHVKGVGKITSSITISPATSTAAHSSNITVSGLCD</sequence>
<dbReference type="PANTHER" id="PTHR23166">
    <property type="entry name" value="FILAMIN/GPBP-INTERACTING PROTEIN"/>
    <property type="match status" value="1"/>
</dbReference>
<feature type="compositionally biased region" description="Polar residues" evidence="2">
    <location>
        <begin position="132"/>
        <end position="149"/>
    </location>
</feature>
<organism evidence="3 4">
    <name type="scientific">Eleginops maclovinus</name>
    <name type="common">Patagonian blennie</name>
    <name type="synonym">Eleginus maclovinus</name>
    <dbReference type="NCBI Taxonomy" id="56733"/>
    <lineage>
        <taxon>Eukaryota</taxon>
        <taxon>Metazoa</taxon>
        <taxon>Chordata</taxon>
        <taxon>Craniata</taxon>
        <taxon>Vertebrata</taxon>
        <taxon>Euteleostomi</taxon>
        <taxon>Actinopterygii</taxon>
        <taxon>Neopterygii</taxon>
        <taxon>Teleostei</taxon>
        <taxon>Neoteleostei</taxon>
        <taxon>Acanthomorphata</taxon>
        <taxon>Eupercaria</taxon>
        <taxon>Perciformes</taxon>
        <taxon>Notothenioidei</taxon>
        <taxon>Eleginopidae</taxon>
        <taxon>Eleginops</taxon>
    </lineage>
</organism>
<dbReference type="AlphaFoldDB" id="A0AAN8AI73"/>
<evidence type="ECO:0000313" key="3">
    <source>
        <dbReference type="EMBL" id="KAK5860863.1"/>
    </source>
</evidence>
<feature type="region of interest" description="Disordered" evidence="2">
    <location>
        <begin position="107"/>
        <end position="149"/>
    </location>
</feature>
<evidence type="ECO:0000256" key="2">
    <source>
        <dbReference type="SAM" id="MobiDB-lite"/>
    </source>
</evidence>
<accession>A0AAN8AI73</accession>
<dbReference type="Proteomes" id="UP001346869">
    <property type="component" value="Unassembled WGS sequence"/>
</dbReference>
<evidence type="ECO:0000256" key="1">
    <source>
        <dbReference type="ARBA" id="ARBA00023054"/>
    </source>
</evidence>
<dbReference type="PANTHER" id="PTHR23166:SF4">
    <property type="entry name" value="FILAMIN A-INTERACTING PROTEIN 1-LIKE"/>
    <property type="match status" value="1"/>
</dbReference>
<keyword evidence="1" id="KW-0175">Coiled coil</keyword>
<keyword evidence="4" id="KW-1185">Reference proteome</keyword>
<evidence type="ECO:0000313" key="4">
    <source>
        <dbReference type="Proteomes" id="UP001346869"/>
    </source>
</evidence>
<reference evidence="3 4" key="1">
    <citation type="journal article" date="2023" name="Genes (Basel)">
        <title>Chromosome-Level Genome Assembly and Circadian Gene Repertoire of the Patagonia Blennie Eleginops maclovinus-The Closest Ancestral Proxy of Antarctic Cryonotothenioids.</title>
        <authorList>
            <person name="Cheng C.C."/>
            <person name="Rivera-Colon A.G."/>
            <person name="Minhas B.F."/>
            <person name="Wilson L."/>
            <person name="Rayamajhi N."/>
            <person name="Vargas-Chacoff L."/>
            <person name="Catchen J.M."/>
        </authorList>
    </citation>
    <scope>NUCLEOTIDE SEQUENCE [LARGE SCALE GENOMIC DNA]</scope>
    <source>
        <strain evidence="3">JMC-PN-2008</strain>
    </source>
</reference>
<proteinExistence type="predicted"/>
<feature type="compositionally biased region" description="Polar residues" evidence="2">
    <location>
        <begin position="175"/>
        <end position="193"/>
    </location>
</feature>
<dbReference type="EMBL" id="JAUZQC010000013">
    <property type="protein sequence ID" value="KAK5860863.1"/>
    <property type="molecule type" value="Genomic_DNA"/>
</dbReference>
<comment type="caution">
    <text evidence="3">The sequence shown here is derived from an EMBL/GenBank/DDBJ whole genome shotgun (WGS) entry which is preliminary data.</text>
</comment>
<name>A0AAN8AI73_ELEMC</name>
<dbReference type="InterPro" id="IPR050719">
    <property type="entry name" value="Cortactin-Actin_Reg"/>
</dbReference>